<feature type="binding site" evidence="8">
    <location>
        <begin position="234"/>
        <end position="235"/>
    </location>
    <ligand>
        <name>substrate</name>
    </ligand>
</feature>
<name>E8R4P5_ISOPI</name>
<dbReference type="EC" id="5.1.1.7" evidence="3 8"/>
<comment type="pathway">
    <text evidence="1 8">Amino-acid biosynthesis; L-lysine biosynthesis via DAP pathway; DL-2,6-diaminopimelate from LL-2,6-diaminopimelate: step 1/1.</text>
</comment>
<keyword evidence="4 8" id="KW-0028">Amino-acid biosynthesis</keyword>
<feature type="binding site" evidence="8">
    <location>
        <begin position="224"/>
        <end position="225"/>
    </location>
    <ligand>
        <name>substrate</name>
    </ligand>
</feature>
<feature type="site" description="Could be important to modulate the pK values of the two catalytic cysteine residues" evidence="8">
    <location>
        <position position="175"/>
    </location>
</feature>
<dbReference type="HOGENOM" id="CLU_053306_3_0_0"/>
<comment type="caution">
    <text evidence="8">Lacks conserved residue(s) required for the propagation of feature annotation.</text>
</comment>
<dbReference type="Gene3D" id="3.10.310.10">
    <property type="entry name" value="Diaminopimelate Epimerase, Chain A, domain 1"/>
    <property type="match status" value="2"/>
</dbReference>
<dbReference type="SUPFAM" id="SSF54506">
    <property type="entry name" value="Diaminopimelate epimerase-like"/>
    <property type="match status" value="2"/>
</dbReference>
<feature type="binding site" evidence="8">
    <location>
        <begin position="78"/>
        <end position="79"/>
    </location>
    <ligand>
        <name>substrate</name>
    </ligand>
</feature>
<evidence type="ECO:0000313" key="11">
    <source>
        <dbReference type="Proteomes" id="UP000008631"/>
    </source>
</evidence>
<feature type="binding site" evidence="8">
    <location>
        <position position="173"/>
    </location>
    <ligand>
        <name>substrate</name>
    </ligand>
</feature>
<gene>
    <name evidence="8" type="primary">dapF</name>
    <name evidence="10" type="ordered locus">Isop_0039</name>
</gene>
<dbReference type="HAMAP" id="MF_00197">
    <property type="entry name" value="DAP_epimerase"/>
    <property type="match status" value="1"/>
</dbReference>
<evidence type="ECO:0000256" key="3">
    <source>
        <dbReference type="ARBA" id="ARBA00013080"/>
    </source>
</evidence>
<feature type="active site" description="Proton donor" evidence="8">
    <location>
        <position position="77"/>
    </location>
</feature>
<keyword evidence="8" id="KW-0963">Cytoplasm</keyword>
<dbReference type="GO" id="GO:0005829">
    <property type="term" value="C:cytosol"/>
    <property type="evidence" value="ECO:0007669"/>
    <property type="project" value="TreeGrafter"/>
</dbReference>
<accession>E8R4P5</accession>
<feature type="active site" evidence="9">
    <location>
        <position position="77"/>
    </location>
</feature>
<keyword evidence="5 8" id="KW-0457">Lysine biosynthesis</keyword>
<dbReference type="NCBIfam" id="TIGR00652">
    <property type="entry name" value="DapF"/>
    <property type="match status" value="1"/>
</dbReference>
<dbReference type="UniPathway" id="UPA00034">
    <property type="reaction ID" value="UER00025"/>
</dbReference>
<dbReference type="EMBL" id="CP002353">
    <property type="protein sequence ID" value="ADV60636.1"/>
    <property type="molecule type" value="Genomic_DNA"/>
</dbReference>
<evidence type="ECO:0000256" key="7">
    <source>
        <dbReference type="ARBA" id="ARBA00051712"/>
    </source>
</evidence>
<evidence type="ECO:0000256" key="6">
    <source>
        <dbReference type="ARBA" id="ARBA00023235"/>
    </source>
</evidence>
<dbReference type="InterPro" id="IPR018510">
    <property type="entry name" value="DAP_epimerase_AS"/>
</dbReference>
<dbReference type="GO" id="GO:0008837">
    <property type="term" value="F:diaminopimelate epimerase activity"/>
    <property type="evidence" value="ECO:0007669"/>
    <property type="project" value="UniProtKB-UniRule"/>
</dbReference>
<dbReference type="GO" id="GO:0009089">
    <property type="term" value="P:lysine biosynthetic process via diaminopimelate"/>
    <property type="evidence" value="ECO:0007669"/>
    <property type="project" value="UniProtKB-UniRule"/>
</dbReference>
<protein>
    <recommendedName>
        <fullName evidence="3 8">Diaminopimelate epimerase</fullName>
        <shortName evidence="8">DAP epimerase</shortName>
        <ecNumber evidence="3 8">5.1.1.7</ecNumber>
    </recommendedName>
    <alternativeName>
        <fullName evidence="8">PLP-independent amino acid racemase</fullName>
    </alternativeName>
</protein>
<dbReference type="InterPro" id="IPR001653">
    <property type="entry name" value="DAP_epimerase_DapF"/>
</dbReference>
<comment type="function">
    <text evidence="8">Catalyzes the stereoinversion of LL-2,6-diaminopimelate (L,L-DAP) to meso-diaminopimelate (meso-DAP), a precursor of L-lysine and an essential component of the bacterial peptidoglycan.</text>
</comment>
<dbReference type="KEGG" id="ipa:Isop_0039"/>
<evidence type="ECO:0000256" key="1">
    <source>
        <dbReference type="ARBA" id="ARBA00005196"/>
    </source>
</evidence>
<proteinExistence type="inferred from homology"/>
<evidence type="ECO:0000256" key="5">
    <source>
        <dbReference type="ARBA" id="ARBA00023154"/>
    </source>
</evidence>
<dbReference type="InParanoid" id="E8R4P5"/>
<sequence>MALRFVKMHGIGNDYIYISGFDQPIPDDPSALAVRIADRHFGVGGDGLILVLPPEPGSEADAVMRMFNADGSEGGMCGNGIRCVAKFLYDSGYVRAPRIRVKTKGAGVLSLDLEIDPASDRVRRVRVEMGAPILRASAIPTTLPGDPPLDYPIAVTYDGKTITYRGTAVSMGNPHLVMFVEDVASIDLERIGPLLERHEAFPDRVNVHVAQVDAPDVARMRTWERGSGITLACGTGACAVLVAGVLTGRTARAARIHLPGGALDLEWPRDGETVIMTGPAVTVFEGVWDESRV</sequence>
<evidence type="ECO:0000256" key="4">
    <source>
        <dbReference type="ARBA" id="ARBA00022605"/>
    </source>
</evidence>
<feature type="active site" description="Proton acceptor" evidence="8">
    <location>
        <position position="233"/>
    </location>
</feature>
<dbReference type="Proteomes" id="UP000008631">
    <property type="component" value="Chromosome"/>
</dbReference>
<dbReference type="PROSITE" id="PS01326">
    <property type="entry name" value="DAP_EPIMERASE"/>
    <property type="match status" value="1"/>
</dbReference>
<evidence type="ECO:0000256" key="8">
    <source>
        <dbReference type="HAMAP-Rule" id="MF_00197"/>
    </source>
</evidence>
<comment type="catalytic activity">
    <reaction evidence="7 8">
        <text>(2S,6S)-2,6-diaminopimelate = meso-2,6-diaminopimelate</text>
        <dbReference type="Rhea" id="RHEA:15393"/>
        <dbReference type="ChEBI" id="CHEBI:57609"/>
        <dbReference type="ChEBI" id="CHEBI:57791"/>
        <dbReference type="EC" id="5.1.1.7"/>
    </reaction>
</comment>
<organism evidence="10 11">
    <name type="scientific">Isosphaera pallida (strain ATCC 43644 / DSM 9630 / IS1B)</name>
    <dbReference type="NCBI Taxonomy" id="575540"/>
    <lineage>
        <taxon>Bacteria</taxon>
        <taxon>Pseudomonadati</taxon>
        <taxon>Planctomycetota</taxon>
        <taxon>Planctomycetia</taxon>
        <taxon>Isosphaerales</taxon>
        <taxon>Isosphaeraceae</taxon>
        <taxon>Isosphaera</taxon>
    </lineage>
</organism>
<feature type="binding site" evidence="8">
    <location>
        <position position="68"/>
    </location>
    <ligand>
        <name>substrate</name>
    </ligand>
</feature>
<dbReference type="AlphaFoldDB" id="E8R4P5"/>
<comment type="subunit">
    <text evidence="8">Homodimer.</text>
</comment>
<evidence type="ECO:0000313" key="10">
    <source>
        <dbReference type="EMBL" id="ADV60636.1"/>
    </source>
</evidence>
<dbReference type="STRING" id="575540.Isop_0039"/>
<feature type="site" description="Could be important to modulate the pK values of the two catalytic cysteine residues" evidence="8">
    <location>
        <position position="224"/>
    </location>
</feature>
<evidence type="ECO:0000256" key="9">
    <source>
        <dbReference type="PROSITE-ProRule" id="PRU10125"/>
    </source>
</evidence>
<comment type="similarity">
    <text evidence="2 8">Belongs to the diaminopimelate epimerase family.</text>
</comment>
<feature type="binding site" evidence="8">
    <location>
        <position position="13"/>
    </location>
    <ligand>
        <name>substrate</name>
    </ligand>
</feature>
<dbReference type="PANTHER" id="PTHR31689:SF0">
    <property type="entry name" value="DIAMINOPIMELATE EPIMERASE"/>
    <property type="match status" value="1"/>
</dbReference>
<keyword evidence="6 8" id="KW-0413">Isomerase</keyword>
<evidence type="ECO:0000256" key="2">
    <source>
        <dbReference type="ARBA" id="ARBA00010219"/>
    </source>
</evidence>
<dbReference type="PANTHER" id="PTHR31689">
    <property type="entry name" value="DIAMINOPIMELATE EPIMERASE, CHLOROPLASTIC"/>
    <property type="match status" value="1"/>
</dbReference>
<feature type="binding site" evidence="8">
    <location>
        <position position="206"/>
    </location>
    <ligand>
        <name>substrate</name>
    </ligand>
</feature>
<dbReference type="Pfam" id="PF01678">
    <property type="entry name" value="DAP_epimerase"/>
    <property type="match status" value="2"/>
</dbReference>
<reference evidence="10 11" key="1">
    <citation type="journal article" date="2011" name="Stand. Genomic Sci.">
        <title>Complete genome sequence of Isosphaera pallida type strain (IS1B).</title>
        <authorList>
            <consortium name="US DOE Joint Genome Institute (JGI-PGF)"/>
            <person name="Goker M."/>
            <person name="Cleland D."/>
            <person name="Saunders E."/>
            <person name="Lapidus A."/>
            <person name="Nolan M."/>
            <person name="Lucas S."/>
            <person name="Hammon N."/>
            <person name="Deshpande S."/>
            <person name="Cheng J.F."/>
            <person name="Tapia R."/>
            <person name="Han C."/>
            <person name="Goodwin L."/>
            <person name="Pitluck S."/>
            <person name="Liolios K."/>
            <person name="Pagani I."/>
            <person name="Ivanova N."/>
            <person name="Mavromatis K."/>
            <person name="Pati A."/>
            <person name="Chen A."/>
            <person name="Palaniappan K."/>
            <person name="Land M."/>
            <person name="Hauser L."/>
            <person name="Chang Y.J."/>
            <person name="Jeffries C.D."/>
            <person name="Detter J.C."/>
            <person name="Beck B."/>
            <person name="Woyke T."/>
            <person name="Bristow J."/>
            <person name="Eisen J.A."/>
            <person name="Markowitz V."/>
            <person name="Hugenholtz P."/>
            <person name="Kyrpides N.C."/>
            <person name="Klenk H.P."/>
        </authorList>
    </citation>
    <scope>NUCLEOTIDE SEQUENCE [LARGE SCALE GENOMIC DNA]</scope>
    <source>
        <strain evidence="11">ATCC 43644 / DSM 9630 / IS1B</strain>
    </source>
</reference>
<dbReference type="FunCoup" id="E8R4P5">
    <property type="interactions" value="525"/>
</dbReference>
<comment type="subcellular location">
    <subcellularLocation>
        <location evidence="8">Cytoplasm</location>
    </subcellularLocation>
</comment>
<dbReference type="RefSeq" id="WP_013562925.1">
    <property type="nucleotide sequence ID" value="NC_014962.1"/>
</dbReference>
<dbReference type="eggNOG" id="COG0253">
    <property type="taxonomic scope" value="Bacteria"/>
</dbReference>
<keyword evidence="11" id="KW-1185">Reference proteome</keyword>